<comment type="caution">
    <text evidence="1">The sequence shown here is derived from an EMBL/GenBank/DDBJ whole genome shotgun (WGS) entry which is preliminary data.</text>
</comment>
<accession>A0A7W7Y757</accession>
<dbReference type="InterPro" id="IPR006311">
    <property type="entry name" value="TAT_signal"/>
</dbReference>
<keyword evidence="2" id="KW-1185">Reference proteome</keyword>
<gene>
    <name evidence="1" type="ORF">HNQ65_000226</name>
</gene>
<dbReference type="SUPFAM" id="SSF53649">
    <property type="entry name" value="Alkaline phosphatase-like"/>
    <property type="match status" value="1"/>
</dbReference>
<dbReference type="PANTHER" id="PTHR43737">
    <property type="entry name" value="BLL7424 PROTEIN"/>
    <property type="match status" value="1"/>
</dbReference>
<dbReference type="Proteomes" id="UP000590740">
    <property type="component" value="Unassembled WGS sequence"/>
</dbReference>
<dbReference type="AlphaFoldDB" id="A0A7W7Y757"/>
<dbReference type="Pfam" id="PF07394">
    <property type="entry name" value="DUF1501"/>
    <property type="match status" value="1"/>
</dbReference>
<protein>
    <recommendedName>
        <fullName evidence="3">DUF1501 domain-containing protein</fullName>
    </recommendedName>
</protein>
<dbReference type="PANTHER" id="PTHR43737:SF1">
    <property type="entry name" value="DUF1501 DOMAIN-CONTAINING PROTEIN"/>
    <property type="match status" value="1"/>
</dbReference>
<dbReference type="InterPro" id="IPR010869">
    <property type="entry name" value="DUF1501"/>
</dbReference>
<organism evidence="1 2">
    <name type="scientific">Prosthecobacter vanneervenii</name>
    <dbReference type="NCBI Taxonomy" id="48466"/>
    <lineage>
        <taxon>Bacteria</taxon>
        <taxon>Pseudomonadati</taxon>
        <taxon>Verrucomicrobiota</taxon>
        <taxon>Verrucomicrobiia</taxon>
        <taxon>Verrucomicrobiales</taxon>
        <taxon>Verrucomicrobiaceae</taxon>
        <taxon>Prosthecobacter</taxon>
    </lineage>
</organism>
<sequence length="446" mass="48567">MSRFTHNCAGHMRRDFLKLGLTAAGGGLGFTDLLRARAMAAQAPQPSLSRPVNCILVWLDGGPSHYEMFDPKPNAPSEIRGELGTIRTSVPGVHFSESVPYLAKVADKFTVLRSVTHKDPNHGGGNHYMMTGAPTPVPVGCGAFVTFHPSFGSVVSYKRGVKNGLPAYMTLPSMTRSGGPNFLGAEHAPFVAGGDPNSKGFKVRDVVLPTDISDARGLSRRELRHSLDRMQRINNALAEDPAVSFDTFYGKAVDLISSKPAQEAFDISLEDDKTRDLYGRNDVGQRMLLARRMVEVGVPFVTVNYGGWDHHRDLFKTCKGEFMQKFDQGMAGLITDLDRRGLLESTLVVALGEFGRTPKINKDSGRDHWPGAMNILFAGAGVPRGGIIGATDPKGYYASENIYSPEDFAVTLYQKLGIDPHQILHTSSGRPVQLINGGRPIRELFA</sequence>
<dbReference type="EMBL" id="JACHIG010000001">
    <property type="protein sequence ID" value="MBB5030672.1"/>
    <property type="molecule type" value="Genomic_DNA"/>
</dbReference>
<evidence type="ECO:0008006" key="3">
    <source>
        <dbReference type="Google" id="ProtNLM"/>
    </source>
</evidence>
<dbReference type="RefSeq" id="WP_184337537.1">
    <property type="nucleotide sequence ID" value="NZ_JACHIG010000001.1"/>
</dbReference>
<reference evidence="1 2" key="1">
    <citation type="submission" date="2020-08" db="EMBL/GenBank/DDBJ databases">
        <title>Genomic Encyclopedia of Type Strains, Phase IV (KMG-IV): sequencing the most valuable type-strain genomes for metagenomic binning, comparative biology and taxonomic classification.</title>
        <authorList>
            <person name="Goeker M."/>
        </authorList>
    </citation>
    <scope>NUCLEOTIDE SEQUENCE [LARGE SCALE GENOMIC DNA]</scope>
    <source>
        <strain evidence="1 2">DSM 12252</strain>
    </source>
</reference>
<dbReference type="PROSITE" id="PS51318">
    <property type="entry name" value="TAT"/>
    <property type="match status" value="1"/>
</dbReference>
<evidence type="ECO:0000313" key="2">
    <source>
        <dbReference type="Proteomes" id="UP000590740"/>
    </source>
</evidence>
<proteinExistence type="predicted"/>
<dbReference type="InterPro" id="IPR017850">
    <property type="entry name" value="Alkaline_phosphatase_core_sf"/>
</dbReference>
<evidence type="ECO:0000313" key="1">
    <source>
        <dbReference type="EMBL" id="MBB5030672.1"/>
    </source>
</evidence>
<name>A0A7W7Y757_9BACT</name>